<evidence type="ECO:0008006" key="5">
    <source>
        <dbReference type="Google" id="ProtNLM"/>
    </source>
</evidence>
<name>A0A423NEC1_PSEFL</name>
<accession>A0A423NEC1</accession>
<dbReference type="RefSeq" id="WP_123375392.1">
    <property type="nucleotide sequence ID" value="NZ_MOBY01000003.1"/>
</dbReference>
<proteinExistence type="predicted"/>
<evidence type="ECO:0000313" key="3">
    <source>
        <dbReference type="EMBL" id="RON96578.1"/>
    </source>
</evidence>
<dbReference type="Proteomes" id="UP000283650">
    <property type="component" value="Unassembled WGS sequence"/>
</dbReference>
<dbReference type="PANTHER" id="PTHR40940">
    <property type="entry name" value="PROTEIN BATD-RELATED"/>
    <property type="match status" value="1"/>
</dbReference>
<dbReference type="PANTHER" id="PTHR40940:SF1">
    <property type="entry name" value="PROTEIN BATD"/>
    <property type="match status" value="1"/>
</dbReference>
<keyword evidence="2" id="KW-1133">Transmembrane helix</keyword>
<dbReference type="EMBL" id="MOBY01000003">
    <property type="protein sequence ID" value="RON96578.1"/>
    <property type="molecule type" value="Genomic_DNA"/>
</dbReference>
<evidence type="ECO:0000313" key="4">
    <source>
        <dbReference type="Proteomes" id="UP000283650"/>
    </source>
</evidence>
<sequence>MKRPNPAGPIAGKPAPTGFCSVHKSSEITGGPCGSWLASDGARLIIARISFWFLASLLSLNAFAAEPQLKVQAHLQPAEGAMVGGLVELQIDVLTDTWFTSAATLPALKLDGALVMPPDGQAQHLNQTIDGQAFSGLRYSYLITPNVARSFDIPALTVRATPGQATTEISAQSQPVQFSAAQPPGFKPGETPLVANGLRFTQSITHSATPLKVGDSITRQLTLQADGALAMALPIPMLGDVPGLSRYAKTPQVTALDDGRGDILGGQRIDSVSYRIDKAGSHTLPAIEVKWWDAGTRQSRTAQVPAVTFEAAAGTPYKAVFSISEDLKQLGQNRLHFSTRWLWWLTLIVAVVGAAYLLRPAFNRARQQWQVRRQAQLRAWQQSPDFAWQQVNAQLQARPPQLSALYLWLRRSRLGLKLVDAGPRLQGLLRGIYGRQPSTEQTLVQLRESLTTLHSQAEQQHAKPASALRPLNPVHEKDFP</sequence>
<gene>
    <name evidence="3" type="ORF">BK672_08425</name>
</gene>
<dbReference type="InterPro" id="IPR025738">
    <property type="entry name" value="BatD"/>
</dbReference>
<protein>
    <recommendedName>
        <fullName evidence="5">Protein BatD</fullName>
    </recommendedName>
</protein>
<dbReference type="AlphaFoldDB" id="A0A423NEC1"/>
<comment type="caution">
    <text evidence="3">The sequence shown here is derived from an EMBL/GenBank/DDBJ whole genome shotgun (WGS) entry which is preliminary data.</text>
</comment>
<keyword evidence="2" id="KW-0472">Membrane</keyword>
<organism evidence="3 4">
    <name type="scientific">Pseudomonas fluorescens</name>
    <dbReference type="NCBI Taxonomy" id="294"/>
    <lineage>
        <taxon>Bacteria</taxon>
        <taxon>Pseudomonadati</taxon>
        <taxon>Pseudomonadota</taxon>
        <taxon>Gammaproteobacteria</taxon>
        <taxon>Pseudomonadales</taxon>
        <taxon>Pseudomonadaceae</taxon>
        <taxon>Pseudomonas</taxon>
    </lineage>
</organism>
<feature type="region of interest" description="Disordered" evidence="1">
    <location>
        <begin position="454"/>
        <end position="480"/>
    </location>
</feature>
<keyword evidence="2" id="KW-0812">Transmembrane</keyword>
<evidence type="ECO:0000256" key="1">
    <source>
        <dbReference type="SAM" id="MobiDB-lite"/>
    </source>
</evidence>
<reference evidence="3 4" key="1">
    <citation type="submission" date="2016-10" db="EMBL/GenBank/DDBJ databases">
        <title>Comparative genome analysis of multiple Pseudomonas spp. focuses on biocontrol and plant growth promoting traits.</title>
        <authorList>
            <person name="Tao X.-Y."/>
            <person name="Taylor C.G."/>
        </authorList>
    </citation>
    <scope>NUCLEOTIDE SEQUENCE [LARGE SCALE GENOMIC DNA]</scope>
    <source>
        <strain evidence="3 4">2F9</strain>
    </source>
</reference>
<feature type="transmembrane region" description="Helical" evidence="2">
    <location>
        <begin position="341"/>
        <end position="358"/>
    </location>
</feature>
<evidence type="ECO:0000256" key="2">
    <source>
        <dbReference type="SAM" id="Phobius"/>
    </source>
</evidence>